<proteinExistence type="predicted"/>
<evidence type="ECO:0000313" key="1">
    <source>
        <dbReference type="EMBL" id="AIF06001.1"/>
    </source>
</evidence>
<name>A0A075GPY6_9ARCH</name>
<dbReference type="EMBL" id="KF900757">
    <property type="protein sequence ID" value="AIF06001.1"/>
    <property type="molecule type" value="Genomic_DNA"/>
</dbReference>
<accession>A0A075GPY6</accession>
<organism evidence="1">
    <name type="scientific">uncultured marine thaumarchaeote KM3_18_D11</name>
    <dbReference type="NCBI Taxonomy" id="1456075"/>
    <lineage>
        <taxon>Archaea</taxon>
        <taxon>Nitrososphaerota</taxon>
        <taxon>environmental samples</taxon>
    </lineage>
</organism>
<dbReference type="AlphaFoldDB" id="A0A075GPY6"/>
<sequence length="128" mass="14876">MSESETFGAEKGSGNELVQWMNEEAERRSVKFEARLYDYVIKTENFGTFEMFSWMGDVKVARSLIVKASKKFRVKVIEGGYKAKEKIYSTKKSDFAMVRKGDRIIGHLQFTAPRFGKDDWELVGEERR</sequence>
<protein>
    <submittedName>
        <fullName evidence="1">Uncharacterized protein</fullName>
    </submittedName>
</protein>
<reference evidence="1" key="1">
    <citation type="journal article" date="2014" name="Genome Biol. Evol.">
        <title>Pangenome evidence for extensive interdomain horizontal transfer affecting lineage core and shell genes in uncultured planktonic thaumarchaeota and euryarchaeota.</title>
        <authorList>
            <person name="Deschamps P."/>
            <person name="Zivanovic Y."/>
            <person name="Moreira D."/>
            <person name="Rodriguez-Valera F."/>
            <person name="Lopez-Garcia P."/>
        </authorList>
    </citation>
    <scope>NUCLEOTIDE SEQUENCE</scope>
</reference>